<name>A0A8S3D193_9BILA</name>
<gene>
    <name evidence="1" type="ORF">SMN809_LOCUS55242</name>
</gene>
<organism evidence="1 2">
    <name type="scientific">Rotaria magnacalcarata</name>
    <dbReference type="NCBI Taxonomy" id="392030"/>
    <lineage>
        <taxon>Eukaryota</taxon>
        <taxon>Metazoa</taxon>
        <taxon>Spiralia</taxon>
        <taxon>Gnathifera</taxon>
        <taxon>Rotifera</taxon>
        <taxon>Eurotatoria</taxon>
        <taxon>Bdelloidea</taxon>
        <taxon>Philodinida</taxon>
        <taxon>Philodinidae</taxon>
        <taxon>Rotaria</taxon>
    </lineage>
</organism>
<evidence type="ECO:0000313" key="1">
    <source>
        <dbReference type="EMBL" id="CAF4972386.1"/>
    </source>
</evidence>
<comment type="caution">
    <text evidence="1">The sequence shown here is derived from an EMBL/GenBank/DDBJ whole genome shotgun (WGS) entry which is preliminary data.</text>
</comment>
<dbReference type="InterPro" id="IPR036179">
    <property type="entry name" value="Ig-like_dom_sf"/>
</dbReference>
<feature type="non-terminal residue" evidence="1">
    <location>
        <position position="65"/>
    </location>
</feature>
<accession>A0A8S3D193</accession>
<sequence length="65" mass="7202">NRVLIINSVNLHDNARYTCIGTNIAGELSNHIDLQIFVPPTIQRDPTVDSVNVIQNHHIALTCKA</sequence>
<feature type="non-terminal residue" evidence="1">
    <location>
        <position position="1"/>
    </location>
</feature>
<reference evidence="1" key="1">
    <citation type="submission" date="2021-02" db="EMBL/GenBank/DDBJ databases">
        <authorList>
            <person name="Nowell W R."/>
        </authorList>
    </citation>
    <scope>NUCLEOTIDE SEQUENCE</scope>
</reference>
<dbReference type="AlphaFoldDB" id="A0A8S3D193"/>
<proteinExistence type="predicted"/>
<dbReference type="EMBL" id="CAJOBI010194661">
    <property type="protein sequence ID" value="CAF4972386.1"/>
    <property type="molecule type" value="Genomic_DNA"/>
</dbReference>
<dbReference type="Proteomes" id="UP000676336">
    <property type="component" value="Unassembled WGS sequence"/>
</dbReference>
<protein>
    <submittedName>
        <fullName evidence="1">Uncharacterized protein</fullName>
    </submittedName>
</protein>
<dbReference type="SUPFAM" id="SSF48726">
    <property type="entry name" value="Immunoglobulin"/>
    <property type="match status" value="1"/>
</dbReference>
<evidence type="ECO:0000313" key="2">
    <source>
        <dbReference type="Proteomes" id="UP000676336"/>
    </source>
</evidence>
<dbReference type="Gene3D" id="2.60.40.10">
    <property type="entry name" value="Immunoglobulins"/>
    <property type="match status" value="1"/>
</dbReference>
<dbReference type="InterPro" id="IPR013783">
    <property type="entry name" value="Ig-like_fold"/>
</dbReference>